<feature type="non-terminal residue" evidence="8">
    <location>
        <position position="206"/>
    </location>
</feature>
<evidence type="ECO:0000256" key="4">
    <source>
        <dbReference type="ARBA" id="ARBA00023136"/>
    </source>
</evidence>
<sequence length="206" mass="22118">MDTYLDDYVIPGFGSAFPVYFRVLTLVAVGFWAWGSNLHLMRAVGIDVPALFGTAHDEFMTHREMYALAATFSAVVGGSLWAFCEMIENGGNARLPAALCYALVVSMLVSPANVYFADVILADTLTSFAKVLGDLYTSLSILFIANDADILSAARRDSDGRLAQEHYHWMLKSAKVNAAVPSDVPAGEPAALPVDTVDSGTLTEDA</sequence>
<evidence type="ECO:0000256" key="2">
    <source>
        <dbReference type="ARBA" id="ARBA00022692"/>
    </source>
</evidence>
<evidence type="ECO:0000259" key="7">
    <source>
        <dbReference type="Pfam" id="PF03124"/>
    </source>
</evidence>
<dbReference type="EMBL" id="JAEFCI010009627">
    <property type="protein sequence ID" value="KAG5457704.1"/>
    <property type="molecule type" value="Genomic_DNA"/>
</dbReference>
<feature type="transmembrane region" description="Helical" evidence="6">
    <location>
        <begin position="95"/>
        <end position="115"/>
    </location>
</feature>
<feature type="transmembrane region" description="Helical" evidence="6">
    <location>
        <begin position="65"/>
        <end position="83"/>
    </location>
</feature>
<evidence type="ECO:0000313" key="8">
    <source>
        <dbReference type="EMBL" id="KAG5457704.1"/>
    </source>
</evidence>
<gene>
    <name evidence="8" type="ORF">BJ554DRAFT_2214</name>
</gene>
<protein>
    <recommendedName>
        <fullName evidence="7">EXS domain-containing protein</fullName>
    </recommendedName>
</protein>
<dbReference type="Pfam" id="PF03124">
    <property type="entry name" value="EXS"/>
    <property type="match status" value="1"/>
</dbReference>
<keyword evidence="4 6" id="KW-0472">Membrane</keyword>
<evidence type="ECO:0000256" key="6">
    <source>
        <dbReference type="SAM" id="Phobius"/>
    </source>
</evidence>
<dbReference type="InterPro" id="IPR004342">
    <property type="entry name" value="EXS_C"/>
</dbReference>
<evidence type="ECO:0000256" key="5">
    <source>
        <dbReference type="SAM" id="MobiDB-lite"/>
    </source>
</evidence>
<dbReference type="OrthoDB" id="2159384at2759"/>
<reference evidence="8 9" key="1">
    <citation type="journal article" name="Sci. Rep.">
        <title>Genome-scale phylogenetic analyses confirm Olpidium as the closest living zoosporic fungus to the non-flagellated, terrestrial fungi.</title>
        <authorList>
            <person name="Chang Y."/>
            <person name="Rochon D."/>
            <person name="Sekimoto S."/>
            <person name="Wang Y."/>
            <person name="Chovatia M."/>
            <person name="Sandor L."/>
            <person name="Salamov A."/>
            <person name="Grigoriev I.V."/>
            <person name="Stajich J.E."/>
            <person name="Spatafora J.W."/>
        </authorList>
    </citation>
    <scope>NUCLEOTIDE SEQUENCE [LARGE SCALE GENOMIC DNA]</scope>
    <source>
        <strain evidence="8">S191</strain>
    </source>
</reference>
<evidence type="ECO:0000256" key="1">
    <source>
        <dbReference type="ARBA" id="ARBA00004141"/>
    </source>
</evidence>
<name>A0A8H8DGH4_9FUNG</name>
<evidence type="ECO:0000256" key="3">
    <source>
        <dbReference type="ARBA" id="ARBA00022989"/>
    </source>
</evidence>
<dbReference type="GO" id="GO:0016020">
    <property type="term" value="C:membrane"/>
    <property type="evidence" value="ECO:0007669"/>
    <property type="project" value="UniProtKB-SubCell"/>
</dbReference>
<feature type="domain" description="EXS" evidence="7">
    <location>
        <begin position="17"/>
        <end position="114"/>
    </location>
</feature>
<keyword evidence="9" id="KW-1185">Reference proteome</keyword>
<evidence type="ECO:0000313" key="9">
    <source>
        <dbReference type="Proteomes" id="UP000673691"/>
    </source>
</evidence>
<feature type="region of interest" description="Disordered" evidence="5">
    <location>
        <begin position="185"/>
        <end position="206"/>
    </location>
</feature>
<dbReference type="Proteomes" id="UP000673691">
    <property type="component" value="Unassembled WGS sequence"/>
</dbReference>
<keyword evidence="2 6" id="KW-0812">Transmembrane</keyword>
<proteinExistence type="predicted"/>
<comment type="caution">
    <text evidence="8">The sequence shown here is derived from an EMBL/GenBank/DDBJ whole genome shotgun (WGS) entry which is preliminary data.</text>
</comment>
<accession>A0A8H8DGH4</accession>
<keyword evidence="3 6" id="KW-1133">Transmembrane helix</keyword>
<dbReference type="AlphaFoldDB" id="A0A8H8DGH4"/>
<feature type="transmembrane region" description="Helical" evidence="6">
    <location>
        <begin position="12"/>
        <end position="34"/>
    </location>
</feature>
<comment type="subcellular location">
    <subcellularLocation>
        <location evidence="1">Membrane</location>
        <topology evidence="1">Multi-pass membrane protein</topology>
    </subcellularLocation>
</comment>
<organism evidence="8 9">
    <name type="scientific">Olpidium bornovanus</name>
    <dbReference type="NCBI Taxonomy" id="278681"/>
    <lineage>
        <taxon>Eukaryota</taxon>
        <taxon>Fungi</taxon>
        <taxon>Fungi incertae sedis</taxon>
        <taxon>Olpidiomycota</taxon>
        <taxon>Olpidiomycotina</taxon>
        <taxon>Olpidiomycetes</taxon>
        <taxon>Olpidiales</taxon>
        <taxon>Olpidiaceae</taxon>
        <taxon>Olpidium</taxon>
    </lineage>
</organism>